<dbReference type="InterPro" id="IPR001466">
    <property type="entry name" value="Beta-lactam-related"/>
</dbReference>
<dbReference type="Pfam" id="PF00144">
    <property type="entry name" value="Beta-lactamase"/>
    <property type="match status" value="1"/>
</dbReference>
<dbReference type="InterPro" id="IPR050789">
    <property type="entry name" value="Diverse_Enzym_Activities"/>
</dbReference>
<evidence type="ECO:0000313" key="3">
    <source>
        <dbReference type="EMBL" id="PZO87229.1"/>
    </source>
</evidence>
<dbReference type="Gene3D" id="3.40.710.10">
    <property type="entry name" value="DD-peptidase/beta-lactamase superfamily"/>
    <property type="match status" value="1"/>
</dbReference>
<gene>
    <name evidence="3" type="ORF">DI623_15115</name>
</gene>
<dbReference type="Proteomes" id="UP000249066">
    <property type="component" value="Unassembled WGS sequence"/>
</dbReference>
<dbReference type="InterPro" id="IPR006311">
    <property type="entry name" value="TAT_signal"/>
</dbReference>
<feature type="non-terminal residue" evidence="3">
    <location>
        <position position="267"/>
    </location>
</feature>
<name>A0A2W5A445_9SPHN</name>
<dbReference type="AlphaFoldDB" id="A0A2W5A445"/>
<evidence type="ECO:0000259" key="2">
    <source>
        <dbReference type="Pfam" id="PF00144"/>
    </source>
</evidence>
<dbReference type="PROSITE" id="PS51318">
    <property type="entry name" value="TAT"/>
    <property type="match status" value="1"/>
</dbReference>
<sequence length="267" mass="28246">MRMFDQRLDRRLFLGGLFGAAALSAAPAFARGAKLAGVQALLDSYAPVKLPGVGGAVGFGGAAPTFLAAGALARDSKTPVDADTLWRVYSMTKPITGMAAMILVEEGRLSLDQDIADFIPGFKNPRVLVDPAKDLTSRPAARPITVRNLLTHTAGLGYTIVTKGPLLAEYQRLGLNPAAASRKSLPGFPDVPTAPSLAAFADRLATLPLIADPGAKWSYSVGLDLLGRVIEVASAMPFDRFLQTRIFDPLGMTSTWFQVPASALPRL</sequence>
<dbReference type="SUPFAM" id="SSF56601">
    <property type="entry name" value="beta-lactamase/transpeptidase-like"/>
    <property type="match status" value="1"/>
</dbReference>
<evidence type="ECO:0000256" key="1">
    <source>
        <dbReference type="SAM" id="SignalP"/>
    </source>
</evidence>
<feature type="chain" id="PRO_5015908481" evidence="1">
    <location>
        <begin position="31"/>
        <end position="267"/>
    </location>
</feature>
<evidence type="ECO:0000313" key="4">
    <source>
        <dbReference type="Proteomes" id="UP000249066"/>
    </source>
</evidence>
<reference evidence="3 4" key="1">
    <citation type="submission" date="2017-08" db="EMBL/GenBank/DDBJ databases">
        <title>Infants hospitalized years apart are colonized by the same room-sourced microbial strains.</title>
        <authorList>
            <person name="Brooks B."/>
            <person name="Olm M.R."/>
            <person name="Firek B.A."/>
            <person name="Baker R."/>
            <person name="Thomas B.C."/>
            <person name="Morowitz M.J."/>
            <person name="Banfield J.F."/>
        </authorList>
    </citation>
    <scope>NUCLEOTIDE SEQUENCE [LARGE SCALE GENOMIC DNA]</scope>
    <source>
        <strain evidence="3">S2_018_000_R2_101</strain>
    </source>
</reference>
<feature type="domain" description="Beta-lactamase-related" evidence="2">
    <location>
        <begin position="50"/>
        <end position="266"/>
    </location>
</feature>
<proteinExistence type="predicted"/>
<dbReference type="InterPro" id="IPR012338">
    <property type="entry name" value="Beta-lactam/transpept-like"/>
</dbReference>
<dbReference type="PANTHER" id="PTHR43283:SF3">
    <property type="entry name" value="BETA-LACTAMASE FAMILY PROTEIN (AFU_ORTHOLOGUE AFUA_5G07500)"/>
    <property type="match status" value="1"/>
</dbReference>
<dbReference type="PANTHER" id="PTHR43283">
    <property type="entry name" value="BETA-LACTAMASE-RELATED"/>
    <property type="match status" value="1"/>
</dbReference>
<organism evidence="3 4">
    <name type="scientific">Sphingomonas sanxanigenens</name>
    <dbReference type="NCBI Taxonomy" id="397260"/>
    <lineage>
        <taxon>Bacteria</taxon>
        <taxon>Pseudomonadati</taxon>
        <taxon>Pseudomonadota</taxon>
        <taxon>Alphaproteobacteria</taxon>
        <taxon>Sphingomonadales</taxon>
        <taxon>Sphingomonadaceae</taxon>
        <taxon>Sphingomonas</taxon>
    </lineage>
</organism>
<accession>A0A2W5A445</accession>
<dbReference type="GO" id="GO:0016787">
    <property type="term" value="F:hydrolase activity"/>
    <property type="evidence" value="ECO:0007669"/>
    <property type="project" value="UniProtKB-KW"/>
</dbReference>
<dbReference type="EMBL" id="QFNN01000142">
    <property type="protein sequence ID" value="PZO87229.1"/>
    <property type="molecule type" value="Genomic_DNA"/>
</dbReference>
<comment type="caution">
    <text evidence="3">The sequence shown here is derived from an EMBL/GenBank/DDBJ whole genome shotgun (WGS) entry which is preliminary data.</text>
</comment>
<keyword evidence="1" id="KW-0732">Signal</keyword>
<keyword evidence="3" id="KW-0378">Hydrolase</keyword>
<protein>
    <submittedName>
        <fullName evidence="3">Serine hydrolase</fullName>
    </submittedName>
</protein>
<feature type="signal peptide" evidence="1">
    <location>
        <begin position="1"/>
        <end position="30"/>
    </location>
</feature>